<protein>
    <recommendedName>
        <fullName evidence="4">DUF4320 domain-containing protein</fullName>
    </recommendedName>
</protein>
<reference evidence="2 3" key="1">
    <citation type="submission" date="2017-06" db="EMBL/GenBank/DDBJ databases">
        <title>Complete genome sequence of Paenibacillus donghaensis KCTC 13049T isolated from East Sea sediment, South Korea.</title>
        <authorList>
            <person name="Jung B.K."/>
            <person name="Hong S.-J."/>
            <person name="Shin J.-H."/>
        </authorList>
    </citation>
    <scope>NUCLEOTIDE SEQUENCE [LARGE SCALE GENOMIC DNA]</scope>
    <source>
        <strain evidence="2 3">KCTC 13049</strain>
    </source>
</reference>
<sequence length="131" mass="14329">MVSILRSKRGEGYVDVVVLVLAAMLCVALAIKVFPAFVVKNQLDTFAAELAREAEISGRVGSETTERASELQTQTGLYPTITWSRTGQIQINEEVTVTLKTSVNIGLFGDFGSFPIELTARAQGKSEVYWK</sequence>
<proteinExistence type="predicted"/>
<evidence type="ECO:0000313" key="3">
    <source>
        <dbReference type="Proteomes" id="UP000249890"/>
    </source>
</evidence>
<dbReference type="InterPro" id="IPR025469">
    <property type="entry name" value="DUF4320"/>
</dbReference>
<evidence type="ECO:0000256" key="1">
    <source>
        <dbReference type="SAM" id="Phobius"/>
    </source>
</evidence>
<dbReference type="AlphaFoldDB" id="A0A2Z2KJG8"/>
<feature type="transmembrane region" description="Helical" evidence="1">
    <location>
        <begin position="12"/>
        <end position="34"/>
    </location>
</feature>
<accession>A0A2Z2KJG8</accession>
<dbReference type="Pfam" id="PF14208">
    <property type="entry name" value="DUF4320"/>
    <property type="match status" value="1"/>
</dbReference>
<gene>
    <name evidence="2" type="ORF">B9T62_22965</name>
</gene>
<dbReference type="Proteomes" id="UP000249890">
    <property type="component" value="Chromosome"/>
</dbReference>
<evidence type="ECO:0000313" key="2">
    <source>
        <dbReference type="EMBL" id="ASA23413.1"/>
    </source>
</evidence>
<keyword evidence="1" id="KW-1133">Transmembrane helix</keyword>
<name>A0A2Z2KJG8_9BACL</name>
<organism evidence="2 3">
    <name type="scientific">Paenibacillus donghaensis</name>
    <dbReference type="NCBI Taxonomy" id="414771"/>
    <lineage>
        <taxon>Bacteria</taxon>
        <taxon>Bacillati</taxon>
        <taxon>Bacillota</taxon>
        <taxon>Bacilli</taxon>
        <taxon>Bacillales</taxon>
        <taxon>Paenibacillaceae</taxon>
        <taxon>Paenibacillus</taxon>
    </lineage>
</organism>
<dbReference type="KEGG" id="pdh:B9T62_22965"/>
<keyword evidence="1" id="KW-0472">Membrane</keyword>
<keyword evidence="1" id="KW-0812">Transmembrane</keyword>
<dbReference type="OrthoDB" id="9800249at2"/>
<keyword evidence="3" id="KW-1185">Reference proteome</keyword>
<evidence type="ECO:0008006" key="4">
    <source>
        <dbReference type="Google" id="ProtNLM"/>
    </source>
</evidence>
<dbReference type="EMBL" id="CP021780">
    <property type="protein sequence ID" value="ASA23413.1"/>
    <property type="molecule type" value="Genomic_DNA"/>
</dbReference>